<dbReference type="PATRIC" id="fig|1423777.3.peg.223"/>
<dbReference type="Pfam" id="PF13038">
    <property type="entry name" value="DUF3899"/>
    <property type="match status" value="1"/>
</dbReference>
<evidence type="ECO:0000256" key="1">
    <source>
        <dbReference type="SAM" id="Phobius"/>
    </source>
</evidence>
<keyword evidence="4" id="KW-1185">Reference proteome</keyword>
<dbReference type="EMBL" id="AZEH01000014">
    <property type="protein sequence ID" value="KRL06212.1"/>
    <property type="molecule type" value="Genomic_DNA"/>
</dbReference>
<keyword evidence="1" id="KW-0472">Membrane</keyword>
<evidence type="ECO:0000313" key="3">
    <source>
        <dbReference type="EMBL" id="KRL06212.1"/>
    </source>
</evidence>
<protein>
    <recommendedName>
        <fullName evidence="2">DUF3899 domain-containing protein</fullName>
    </recommendedName>
</protein>
<dbReference type="Proteomes" id="UP000051686">
    <property type="component" value="Unassembled WGS sequence"/>
</dbReference>
<gene>
    <name evidence="3" type="ORF">FD46_GL000212</name>
</gene>
<feature type="domain" description="DUF3899" evidence="2">
    <location>
        <begin position="2"/>
        <end position="82"/>
    </location>
</feature>
<sequence>MFILGLAGVCFTVVDILLGAHLLAGWFRHKKKGESDEEYQASKIDPKKVGRLKDGPVRFSRFGKSSLSVGMVYIIFSVLLTL</sequence>
<feature type="transmembrane region" description="Helical" evidence="1">
    <location>
        <begin position="62"/>
        <end position="80"/>
    </location>
</feature>
<name>A0A0R1MJS6_9LACO</name>
<reference evidence="3 4" key="1">
    <citation type="journal article" date="2015" name="Genome Announc.">
        <title>Expanding the biotechnology potential of lactobacilli through comparative genomics of 213 strains and associated genera.</title>
        <authorList>
            <person name="Sun Z."/>
            <person name="Harris H.M."/>
            <person name="McCann A."/>
            <person name="Guo C."/>
            <person name="Argimon S."/>
            <person name="Zhang W."/>
            <person name="Yang X."/>
            <person name="Jeffery I.B."/>
            <person name="Cooney J.C."/>
            <person name="Kagawa T.F."/>
            <person name="Liu W."/>
            <person name="Song Y."/>
            <person name="Salvetti E."/>
            <person name="Wrobel A."/>
            <person name="Rasinkangas P."/>
            <person name="Parkhill J."/>
            <person name="Rea M.C."/>
            <person name="O'Sullivan O."/>
            <person name="Ritari J."/>
            <person name="Douillard F.P."/>
            <person name="Paul Ross R."/>
            <person name="Yang R."/>
            <person name="Briner A.E."/>
            <person name="Felis G.E."/>
            <person name="de Vos W.M."/>
            <person name="Barrangou R."/>
            <person name="Klaenhammer T.R."/>
            <person name="Caufield P.W."/>
            <person name="Cui Y."/>
            <person name="Zhang H."/>
            <person name="O'Toole P.W."/>
        </authorList>
    </citation>
    <scope>NUCLEOTIDE SEQUENCE [LARGE SCALE GENOMIC DNA]</scope>
    <source>
        <strain evidence="3 4">DSM 19972</strain>
    </source>
</reference>
<proteinExistence type="predicted"/>
<dbReference type="AlphaFoldDB" id="A0A0R1MJS6"/>
<keyword evidence="1" id="KW-1133">Transmembrane helix</keyword>
<evidence type="ECO:0000259" key="2">
    <source>
        <dbReference type="Pfam" id="PF13038"/>
    </source>
</evidence>
<organism evidence="3 4">
    <name type="scientific">Liquorilactobacillus oeni DSM 19972</name>
    <dbReference type="NCBI Taxonomy" id="1423777"/>
    <lineage>
        <taxon>Bacteria</taxon>
        <taxon>Bacillati</taxon>
        <taxon>Bacillota</taxon>
        <taxon>Bacilli</taxon>
        <taxon>Lactobacillales</taxon>
        <taxon>Lactobacillaceae</taxon>
        <taxon>Liquorilactobacillus</taxon>
    </lineage>
</organism>
<comment type="caution">
    <text evidence="3">The sequence shown here is derived from an EMBL/GenBank/DDBJ whole genome shotgun (WGS) entry which is preliminary data.</text>
</comment>
<evidence type="ECO:0000313" key="4">
    <source>
        <dbReference type="Proteomes" id="UP000051686"/>
    </source>
</evidence>
<feature type="transmembrane region" description="Helical" evidence="1">
    <location>
        <begin position="6"/>
        <end position="27"/>
    </location>
</feature>
<dbReference type="InterPro" id="IPR025007">
    <property type="entry name" value="DUF3899"/>
</dbReference>
<keyword evidence="1" id="KW-0812">Transmembrane</keyword>
<accession>A0A0R1MJS6</accession>